<keyword evidence="4" id="KW-0325">Glycoprotein</keyword>
<keyword evidence="3" id="KW-0256">Endoplasmic reticulum</keyword>
<reference evidence="5 6" key="1">
    <citation type="journal article" date="2019" name="Int. J. Syst. Evol. Microbiol.">
        <title>The Global Catalogue of Microorganisms (GCM) 10K type strain sequencing project: providing services to taxonomists for standard genome sequencing and annotation.</title>
        <authorList>
            <consortium name="The Broad Institute Genomics Platform"/>
            <consortium name="The Broad Institute Genome Sequencing Center for Infectious Disease"/>
            <person name="Wu L."/>
            <person name="Ma J."/>
        </authorList>
    </citation>
    <scope>NUCLEOTIDE SEQUENCE [LARGE SCALE GENOMIC DNA]</scope>
    <source>
        <strain evidence="5 6">JCM 3325</strain>
    </source>
</reference>
<dbReference type="Proteomes" id="UP001501231">
    <property type="component" value="Unassembled WGS sequence"/>
</dbReference>
<sequence>MAAGAFGLRESPAHAGQAALSRPVRDWRPAAEDVRRELLHTWNAYKRFAWGHDHLLPVSGGHGEFFDNAHPVGLTIVEALDTLYLMRLDDELAEGIAWIEENLDFSTVNADIQVFETNIRMVGGLLSGHLATREPALLRHARRIADILMPCFERSPTGIPYRFVNPSTGEISGVTNPLAEVGTIITEFGTLSRLTGDAKYHRAAKKAMKAVIDRRSELDLLGTEINVETGRWVNGAATIHPPVDSFFEYVWDAWDLFGDTDFRAWYEILTRAILEHESTTIDGHLWFARVDKDDGDVVATDQSELGSFYAGLLAQSGHRRLGDAYLASWTSVLDRYPVLPEGYDPATRAATAKGNQLRPEYVDSCLNLWLVAGPGRPAAERYRELAYDYYVRQKRHSRVANGWTIIEDVTAAPVRHGDLTSGYWWSEQMKYWYLMFAKADRFDYRSNYLSTEGNVFRGLLRR</sequence>
<evidence type="ECO:0000256" key="3">
    <source>
        <dbReference type="ARBA" id="ARBA00022824"/>
    </source>
</evidence>
<evidence type="ECO:0000313" key="6">
    <source>
        <dbReference type="Proteomes" id="UP001501231"/>
    </source>
</evidence>
<evidence type="ECO:0000256" key="1">
    <source>
        <dbReference type="ARBA" id="ARBA00004240"/>
    </source>
</evidence>
<comment type="similarity">
    <text evidence="2">Belongs to the glycosyl hydrolase 47 family.</text>
</comment>
<dbReference type="InterPro" id="IPR036026">
    <property type="entry name" value="Seven-hairpin_glycosidases"/>
</dbReference>
<dbReference type="PANTHER" id="PTHR45679">
    <property type="entry name" value="ER DEGRADATION-ENHANCING ALPHA-MANNOSIDASE-LIKE PROTEIN 2"/>
    <property type="match status" value="1"/>
</dbReference>
<dbReference type="SUPFAM" id="SSF48225">
    <property type="entry name" value="Seven-hairpin glycosidases"/>
    <property type="match status" value="1"/>
</dbReference>
<dbReference type="InterPro" id="IPR012341">
    <property type="entry name" value="6hp_glycosidase-like_sf"/>
</dbReference>
<keyword evidence="6" id="KW-1185">Reference proteome</keyword>
<comment type="caution">
    <text evidence="5">The sequence shown here is derived from an EMBL/GenBank/DDBJ whole genome shotgun (WGS) entry which is preliminary data.</text>
</comment>
<gene>
    <name evidence="5" type="ORF">GCM10010191_73420</name>
</gene>
<dbReference type="Pfam" id="PF01532">
    <property type="entry name" value="Glyco_hydro_47"/>
    <property type="match status" value="1"/>
</dbReference>
<dbReference type="PANTHER" id="PTHR45679:SF5">
    <property type="entry name" value="ER DEGRADATION-ENHANCING ALPHA-MANNOSIDASE-LIKE PROTEIN 1"/>
    <property type="match status" value="1"/>
</dbReference>
<dbReference type="InterPro" id="IPR001382">
    <property type="entry name" value="Glyco_hydro_47"/>
</dbReference>
<accession>A0ABN3K1N8</accession>
<name>A0ABN3K1N8_9ACTN</name>
<proteinExistence type="inferred from homology"/>
<dbReference type="EMBL" id="BAAARW010000030">
    <property type="protein sequence ID" value="GAA2445793.1"/>
    <property type="molecule type" value="Genomic_DNA"/>
</dbReference>
<organism evidence="5 6">
    <name type="scientific">Actinomadura vinacea</name>
    <dbReference type="NCBI Taxonomy" id="115336"/>
    <lineage>
        <taxon>Bacteria</taxon>
        <taxon>Bacillati</taxon>
        <taxon>Actinomycetota</taxon>
        <taxon>Actinomycetes</taxon>
        <taxon>Streptosporangiales</taxon>
        <taxon>Thermomonosporaceae</taxon>
        <taxon>Actinomadura</taxon>
    </lineage>
</organism>
<evidence type="ECO:0000256" key="4">
    <source>
        <dbReference type="ARBA" id="ARBA00023180"/>
    </source>
</evidence>
<evidence type="ECO:0008006" key="7">
    <source>
        <dbReference type="Google" id="ProtNLM"/>
    </source>
</evidence>
<dbReference type="RefSeq" id="WP_344595372.1">
    <property type="nucleotide sequence ID" value="NZ_BAAARW010000030.1"/>
</dbReference>
<dbReference type="Gene3D" id="1.50.10.10">
    <property type="match status" value="1"/>
</dbReference>
<comment type="subcellular location">
    <subcellularLocation>
        <location evidence="1">Endoplasmic reticulum</location>
    </subcellularLocation>
</comment>
<dbReference type="PRINTS" id="PR00747">
    <property type="entry name" value="GLYHDRLASE47"/>
</dbReference>
<evidence type="ECO:0000256" key="2">
    <source>
        <dbReference type="ARBA" id="ARBA00007658"/>
    </source>
</evidence>
<dbReference type="InterPro" id="IPR044674">
    <property type="entry name" value="EDEM1/2/3"/>
</dbReference>
<protein>
    <recommendedName>
        <fullName evidence="7">Glycoside hydrolase family 47 protein</fullName>
    </recommendedName>
</protein>
<evidence type="ECO:0000313" key="5">
    <source>
        <dbReference type="EMBL" id="GAA2445793.1"/>
    </source>
</evidence>